<accession>I7MJ12</accession>
<evidence type="ECO:0000313" key="3">
    <source>
        <dbReference type="Proteomes" id="UP000009168"/>
    </source>
</evidence>
<dbReference type="InParanoid" id="I7MJ12"/>
<reference evidence="3" key="1">
    <citation type="journal article" date="2006" name="PLoS Biol.">
        <title>Macronuclear genome sequence of the ciliate Tetrahymena thermophila, a model eukaryote.</title>
        <authorList>
            <person name="Eisen J.A."/>
            <person name="Coyne R.S."/>
            <person name="Wu M."/>
            <person name="Wu D."/>
            <person name="Thiagarajan M."/>
            <person name="Wortman J.R."/>
            <person name="Badger J.H."/>
            <person name="Ren Q."/>
            <person name="Amedeo P."/>
            <person name="Jones K.M."/>
            <person name="Tallon L.J."/>
            <person name="Delcher A.L."/>
            <person name="Salzberg S.L."/>
            <person name="Silva J.C."/>
            <person name="Haas B.J."/>
            <person name="Majoros W.H."/>
            <person name="Farzad M."/>
            <person name="Carlton J.M."/>
            <person name="Smith R.K. Jr."/>
            <person name="Garg J."/>
            <person name="Pearlman R.E."/>
            <person name="Karrer K.M."/>
            <person name="Sun L."/>
            <person name="Manning G."/>
            <person name="Elde N.C."/>
            <person name="Turkewitz A.P."/>
            <person name="Asai D.J."/>
            <person name="Wilkes D.E."/>
            <person name="Wang Y."/>
            <person name="Cai H."/>
            <person name="Collins K."/>
            <person name="Stewart B.A."/>
            <person name="Lee S.R."/>
            <person name="Wilamowska K."/>
            <person name="Weinberg Z."/>
            <person name="Ruzzo W.L."/>
            <person name="Wloga D."/>
            <person name="Gaertig J."/>
            <person name="Frankel J."/>
            <person name="Tsao C.-C."/>
            <person name="Gorovsky M.A."/>
            <person name="Keeling P.J."/>
            <person name="Waller R.F."/>
            <person name="Patron N.J."/>
            <person name="Cherry J.M."/>
            <person name="Stover N.A."/>
            <person name="Krieger C.J."/>
            <person name="del Toro C."/>
            <person name="Ryder H.F."/>
            <person name="Williamson S.C."/>
            <person name="Barbeau R.A."/>
            <person name="Hamilton E.P."/>
            <person name="Orias E."/>
        </authorList>
    </citation>
    <scope>NUCLEOTIDE SEQUENCE [LARGE SCALE GENOMIC DNA]</scope>
    <source>
        <strain evidence="3">SB210</strain>
    </source>
</reference>
<keyword evidence="1" id="KW-0732">Signal</keyword>
<gene>
    <name evidence="2" type="ORF">TTHERM_00685880</name>
</gene>
<dbReference type="RefSeq" id="XP_001025190.1">
    <property type="nucleotide sequence ID" value="XM_001025190.1"/>
</dbReference>
<dbReference type="Proteomes" id="UP000009168">
    <property type="component" value="Unassembled WGS sequence"/>
</dbReference>
<sequence length="234" mass="26959">MKLIVILFAIFTLTANAINQDPQCIIELKNKQVCEKDNSYCYLELSTFNKCTQQCANQNSQDQYANTICTIQKCKPSNISVKNYYYDVVECLKSSTTYDPLSPQINSESCLSYLFDMQNSQKICKEGDTDCIAEAKSLKICAQFCSSYDNQDKKVFCIKKNCSPKNQTVQLYLNDLTQCVKKNSQDIKKSTNSSKIVLEVTIFFFLSSHQYDFFSQLKQNDNFFKILIIYLYVC</sequence>
<name>I7MJ12_TETTS</name>
<evidence type="ECO:0000313" key="2">
    <source>
        <dbReference type="EMBL" id="EAS04945.1"/>
    </source>
</evidence>
<dbReference type="GeneID" id="7830718"/>
<feature type="signal peptide" evidence="1">
    <location>
        <begin position="1"/>
        <end position="17"/>
    </location>
</feature>
<organism evidence="2 3">
    <name type="scientific">Tetrahymena thermophila (strain SB210)</name>
    <dbReference type="NCBI Taxonomy" id="312017"/>
    <lineage>
        <taxon>Eukaryota</taxon>
        <taxon>Sar</taxon>
        <taxon>Alveolata</taxon>
        <taxon>Ciliophora</taxon>
        <taxon>Intramacronucleata</taxon>
        <taxon>Oligohymenophorea</taxon>
        <taxon>Hymenostomatida</taxon>
        <taxon>Tetrahymenina</taxon>
        <taxon>Tetrahymenidae</taxon>
        <taxon>Tetrahymena</taxon>
    </lineage>
</organism>
<keyword evidence="3" id="KW-1185">Reference proteome</keyword>
<proteinExistence type="predicted"/>
<evidence type="ECO:0008006" key="4">
    <source>
        <dbReference type="Google" id="ProtNLM"/>
    </source>
</evidence>
<protein>
    <recommendedName>
        <fullName evidence="4">Transmembrane protein</fullName>
    </recommendedName>
</protein>
<dbReference type="HOGENOM" id="CLU_1312381_0_0_1"/>
<evidence type="ECO:0000256" key="1">
    <source>
        <dbReference type="SAM" id="SignalP"/>
    </source>
</evidence>
<feature type="chain" id="PRO_5003712400" description="Transmembrane protein" evidence="1">
    <location>
        <begin position="18"/>
        <end position="234"/>
    </location>
</feature>
<dbReference type="EMBL" id="GG662435">
    <property type="protein sequence ID" value="EAS04945.1"/>
    <property type="molecule type" value="Genomic_DNA"/>
</dbReference>
<dbReference type="KEGG" id="tet:TTHERM_00685880"/>
<dbReference type="AlphaFoldDB" id="I7MJ12"/>